<evidence type="ECO:0000313" key="10">
    <source>
        <dbReference type="Proteomes" id="UP000295525"/>
    </source>
</evidence>
<evidence type="ECO:0000256" key="1">
    <source>
        <dbReference type="ARBA" id="ARBA00004651"/>
    </source>
</evidence>
<sequence>MKNGKFHGHVLPWVLPVFIVIVWQAASQSGFLPNRILPSPSSVVRAAWALTVSGELWINLAASFRRAFVGFIIGGSIGFGLGLLTGVSRFSEQFLDSTIQMIRNIPHLALIPLVIIWFGIGEEGKLFLVALGVMFPIYINTYHGIRSVDKGLIEMGRVYGLSKWELFRDIMLPGAMSSILVGVRFALGFMWLTLIVAETIAANSGIGKMAMDAREFMQTDIVVVAILLYAVLGKLADVLARILERRWLRWSREAGQ</sequence>
<dbReference type="Proteomes" id="UP000295525">
    <property type="component" value="Unassembled WGS sequence"/>
</dbReference>
<dbReference type="GO" id="GO:0042918">
    <property type="term" value="P:alkanesulfonate transmembrane transport"/>
    <property type="evidence" value="ECO:0007669"/>
    <property type="project" value="UniProtKB-ARBA"/>
</dbReference>
<dbReference type="InterPro" id="IPR035906">
    <property type="entry name" value="MetI-like_sf"/>
</dbReference>
<keyword evidence="2 7" id="KW-0813">Transport</keyword>
<gene>
    <name evidence="9" type="ORF">EDC26_11311</name>
</gene>
<dbReference type="RefSeq" id="WP_132583993.1">
    <property type="nucleotide sequence ID" value="NZ_SMAJ01000013.1"/>
</dbReference>
<dbReference type="CDD" id="cd06261">
    <property type="entry name" value="TM_PBP2"/>
    <property type="match status" value="1"/>
</dbReference>
<feature type="transmembrane region" description="Helical" evidence="7">
    <location>
        <begin position="102"/>
        <end position="120"/>
    </location>
</feature>
<evidence type="ECO:0000256" key="5">
    <source>
        <dbReference type="ARBA" id="ARBA00022989"/>
    </source>
</evidence>
<evidence type="ECO:0000256" key="3">
    <source>
        <dbReference type="ARBA" id="ARBA00022475"/>
    </source>
</evidence>
<reference evidence="9 10" key="1">
    <citation type="submission" date="2019-03" db="EMBL/GenBank/DDBJ databases">
        <title>Genomic Encyclopedia of Type Strains, Phase IV (KMG-IV): sequencing the most valuable type-strain genomes for metagenomic binning, comparative biology and taxonomic classification.</title>
        <authorList>
            <person name="Goeker M."/>
        </authorList>
    </citation>
    <scope>NUCLEOTIDE SEQUENCE [LARGE SCALE GENOMIC DNA]</scope>
    <source>
        <strain evidence="9 10">DSM 24591</strain>
    </source>
</reference>
<dbReference type="PANTHER" id="PTHR30151:SF38">
    <property type="entry name" value="ALIPHATIC SULFONATES TRANSPORT PERMEASE PROTEIN SSUC-RELATED"/>
    <property type="match status" value="1"/>
</dbReference>
<dbReference type="AlphaFoldDB" id="A0A4R3LU44"/>
<dbReference type="Pfam" id="PF00528">
    <property type="entry name" value="BPD_transp_1"/>
    <property type="match status" value="1"/>
</dbReference>
<dbReference type="Gene3D" id="1.10.3720.10">
    <property type="entry name" value="MetI-like"/>
    <property type="match status" value="1"/>
</dbReference>
<dbReference type="PROSITE" id="PS50928">
    <property type="entry name" value="ABC_TM1"/>
    <property type="match status" value="1"/>
</dbReference>
<feature type="transmembrane region" description="Helical" evidence="7">
    <location>
        <begin position="43"/>
        <end position="62"/>
    </location>
</feature>
<keyword evidence="5 7" id="KW-1133">Transmembrane helix</keyword>
<dbReference type="SUPFAM" id="SSF161098">
    <property type="entry name" value="MetI-like"/>
    <property type="match status" value="1"/>
</dbReference>
<name>A0A4R3LU44_9BURK</name>
<dbReference type="NCBIfam" id="NF008470">
    <property type="entry name" value="PRK11365.1"/>
    <property type="match status" value="1"/>
</dbReference>
<evidence type="ECO:0000313" key="9">
    <source>
        <dbReference type="EMBL" id="TCT04034.1"/>
    </source>
</evidence>
<organism evidence="9 10">
    <name type="scientific">Paralcaligenes ureilyticus</name>
    <dbReference type="NCBI Taxonomy" id="627131"/>
    <lineage>
        <taxon>Bacteria</taxon>
        <taxon>Pseudomonadati</taxon>
        <taxon>Pseudomonadota</taxon>
        <taxon>Betaproteobacteria</taxon>
        <taxon>Burkholderiales</taxon>
        <taxon>Alcaligenaceae</taxon>
        <taxon>Paralcaligenes</taxon>
    </lineage>
</organism>
<evidence type="ECO:0000256" key="6">
    <source>
        <dbReference type="ARBA" id="ARBA00023136"/>
    </source>
</evidence>
<keyword evidence="4 7" id="KW-0812">Transmembrane</keyword>
<evidence type="ECO:0000256" key="2">
    <source>
        <dbReference type="ARBA" id="ARBA00022448"/>
    </source>
</evidence>
<dbReference type="GO" id="GO:0005886">
    <property type="term" value="C:plasma membrane"/>
    <property type="evidence" value="ECO:0007669"/>
    <property type="project" value="UniProtKB-SubCell"/>
</dbReference>
<evidence type="ECO:0000256" key="4">
    <source>
        <dbReference type="ARBA" id="ARBA00022692"/>
    </source>
</evidence>
<feature type="transmembrane region" description="Helical" evidence="7">
    <location>
        <begin position="126"/>
        <end position="145"/>
    </location>
</feature>
<comment type="caution">
    <text evidence="9">The sequence shown here is derived from an EMBL/GenBank/DDBJ whole genome shotgun (WGS) entry which is preliminary data.</text>
</comment>
<keyword evidence="6 7" id="KW-0472">Membrane</keyword>
<dbReference type="FunFam" id="1.10.3720.10:FF:000003">
    <property type="entry name" value="Aliphatic sulfonate ABC transporter permease"/>
    <property type="match status" value="1"/>
</dbReference>
<feature type="transmembrane region" description="Helical" evidence="7">
    <location>
        <begin position="6"/>
        <end position="23"/>
    </location>
</feature>
<feature type="domain" description="ABC transmembrane type-1" evidence="8">
    <location>
        <begin position="60"/>
        <end position="240"/>
    </location>
</feature>
<protein>
    <submittedName>
        <fullName evidence="9">Sulfonate transport system permease protein</fullName>
    </submittedName>
</protein>
<feature type="transmembrane region" description="Helical" evidence="7">
    <location>
        <begin position="68"/>
        <end position="90"/>
    </location>
</feature>
<dbReference type="EMBL" id="SMAJ01000013">
    <property type="protein sequence ID" value="TCT04034.1"/>
    <property type="molecule type" value="Genomic_DNA"/>
</dbReference>
<proteinExistence type="inferred from homology"/>
<dbReference type="PANTHER" id="PTHR30151">
    <property type="entry name" value="ALKANE SULFONATE ABC TRANSPORTER-RELATED, MEMBRANE SUBUNIT"/>
    <property type="match status" value="1"/>
</dbReference>
<evidence type="ECO:0000259" key="8">
    <source>
        <dbReference type="PROSITE" id="PS50928"/>
    </source>
</evidence>
<dbReference type="OrthoDB" id="8138334at2"/>
<keyword evidence="10" id="KW-1185">Reference proteome</keyword>
<accession>A0A4R3LU44</accession>
<dbReference type="InterPro" id="IPR000515">
    <property type="entry name" value="MetI-like"/>
</dbReference>
<keyword evidence="3" id="KW-1003">Cell membrane</keyword>
<feature type="transmembrane region" description="Helical" evidence="7">
    <location>
        <begin position="221"/>
        <end position="243"/>
    </location>
</feature>
<comment type="subcellular location">
    <subcellularLocation>
        <location evidence="1 7">Cell membrane</location>
        <topology evidence="1 7">Multi-pass membrane protein</topology>
    </subcellularLocation>
</comment>
<evidence type="ECO:0000256" key="7">
    <source>
        <dbReference type="RuleBase" id="RU363032"/>
    </source>
</evidence>
<comment type="similarity">
    <text evidence="7">Belongs to the binding-protein-dependent transport system permease family.</text>
</comment>